<feature type="region of interest" description="Disordered" evidence="5">
    <location>
        <begin position="1"/>
        <end position="65"/>
    </location>
</feature>
<dbReference type="OrthoDB" id="29647at2759"/>
<dbReference type="HAMAP" id="MF_03002">
    <property type="entry name" value="eIF3c"/>
    <property type="match status" value="1"/>
</dbReference>
<evidence type="ECO:0000256" key="4">
    <source>
        <dbReference type="HAMAP-Rule" id="MF_03002"/>
    </source>
</evidence>
<gene>
    <name evidence="7" type="ORF">CSUI_003128</name>
</gene>
<comment type="subunit">
    <text evidence="4">Component of the eukaryotic translation initiation factor 3 (eIF-3) complex.</text>
</comment>
<dbReference type="Pfam" id="PF01399">
    <property type="entry name" value="PCI"/>
    <property type="match status" value="1"/>
</dbReference>
<feature type="compositionally biased region" description="Gly residues" evidence="5">
    <location>
        <begin position="898"/>
        <end position="914"/>
    </location>
</feature>
<dbReference type="VEuPathDB" id="ToxoDB:CSUI_003128"/>
<dbReference type="RefSeq" id="XP_067924700.1">
    <property type="nucleotide sequence ID" value="XM_068063326.1"/>
</dbReference>
<feature type="domain" description="PCI" evidence="6">
    <location>
        <begin position="597"/>
        <end position="790"/>
    </location>
</feature>
<dbReference type="Proteomes" id="UP000221165">
    <property type="component" value="Unassembled WGS sequence"/>
</dbReference>
<dbReference type="InterPro" id="IPR000717">
    <property type="entry name" value="PCI_dom"/>
</dbReference>
<feature type="compositionally biased region" description="Acidic residues" evidence="5">
    <location>
        <begin position="185"/>
        <end position="207"/>
    </location>
</feature>
<dbReference type="GO" id="GO:0003743">
    <property type="term" value="F:translation initiation factor activity"/>
    <property type="evidence" value="ECO:0007669"/>
    <property type="project" value="UniProtKB-UniRule"/>
</dbReference>
<evidence type="ECO:0000313" key="8">
    <source>
        <dbReference type="Proteomes" id="UP000221165"/>
    </source>
</evidence>
<accession>A0A2C6L6M0</accession>
<feature type="compositionally biased region" description="Gly residues" evidence="5">
    <location>
        <begin position="842"/>
        <end position="870"/>
    </location>
</feature>
<dbReference type="Pfam" id="PF05470">
    <property type="entry name" value="eIF-3c_N"/>
    <property type="match status" value="1"/>
</dbReference>
<dbReference type="SMART" id="SM00088">
    <property type="entry name" value="PINT"/>
    <property type="match status" value="1"/>
</dbReference>
<keyword evidence="8" id="KW-1185">Reference proteome</keyword>
<dbReference type="InterPro" id="IPR008905">
    <property type="entry name" value="EIF3C_N_dom"/>
</dbReference>
<reference evidence="7 8" key="1">
    <citation type="journal article" date="2017" name="Int. J. Parasitol.">
        <title>The genome of the protozoan parasite Cystoisospora suis and a reverse vaccinology approach to identify vaccine candidates.</title>
        <authorList>
            <person name="Palmieri N."/>
            <person name="Shrestha A."/>
            <person name="Ruttkowski B."/>
            <person name="Beck T."/>
            <person name="Vogl C."/>
            <person name="Tomley F."/>
            <person name="Blake D.P."/>
            <person name="Joachim A."/>
        </authorList>
    </citation>
    <scope>NUCLEOTIDE SEQUENCE [LARGE SCALE GENOMIC DNA]</scope>
    <source>
        <strain evidence="7 8">Wien I</strain>
    </source>
</reference>
<evidence type="ECO:0000313" key="7">
    <source>
        <dbReference type="EMBL" id="PHJ23023.1"/>
    </source>
</evidence>
<dbReference type="InterPro" id="IPR027516">
    <property type="entry name" value="EIF3C"/>
</dbReference>
<comment type="caution">
    <text evidence="7">The sequence shown here is derived from an EMBL/GenBank/DDBJ whole genome shotgun (WGS) entry which is preliminary data.</text>
</comment>
<keyword evidence="1 4" id="KW-0963">Cytoplasm</keyword>
<keyword evidence="2 4" id="KW-0396">Initiation factor</keyword>
<dbReference type="PANTHER" id="PTHR13937:SF0">
    <property type="entry name" value="EUKARYOTIC TRANSLATION INITIATION FACTOR 3 SUBUNIT C-RELATED"/>
    <property type="match status" value="1"/>
</dbReference>
<feature type="compositionally biased region" description="Acidic residues" evidence="5">
    <location>
        <begin position="239"/>
        <end position="251"/>
    </location>
</feature>
<keyword evidence="3 4" id="KW-0648">Protein biosynthesis</keyword>
<dbReference type="GO" id="GO:0001732">
    <property type="term" value="P:formation of cytoplasmic translation initiation complex"/>
    <property type="evidence" value="ECO:0007669"/>
    <property type="project" value="UniProtKB-UniRule"/>
</dbReference>
<feature type="region of interest" description="Disordered" evidence="5">
    <location>
        <begin position="168"/>
        <end position="309"/>
    </location>
</feature>
<dbReference type="GO" id="GO:0003723">
    <property type="term" value="F:RNA binding"/>
    <property type="evidence" value="ECO:0007669"/>
    <property type="project" value="InterPro"/>
</dbReference>
<feature type="compositionally biased region" description="Basic residues" evidence="5">
    <location>
        <begin position="282"/>
        <end position="297"/>
    </location>
</feature>
<dbReference type="GO" id="GO:0016282">
    <property type="term" value="C:eukaryotic 43S preinitiation complex"/>
    <property type="evidence" value="ECO:0007669"/>
    <property type="project" value="UniProtKB-UniRule"/>
</dbReference>
<dbReference type="SUPFAM" id="SSF46785">
    <property type="entry name" value="Winged helix' DNA-binding domain"/>
    <property type="match status" value="1"/>
</dbReference>
<comment type="similarity">
    <text evidence="4">Belongs to the eIF-3 subunit C family.</text>
</comment>
<evidence type="ECO:0000256" key="1">
    <source>
        <dbReference type="ARBA" id="ARBA00022490"/>
    </source>
</evidence>
<sequence length="914" mass="101632">MQSKFWAAGSDESEDSGFSSSDSEDAGQQEQTQGAGGEAARRPVVASRWAAADTSSSDEEGGRVVKSLKDRRWTAMREAIRQLKNHMKIADFSELYKDYEVLVRCLTKAQQIVDQEGLPNFFVRTLVELETFLEEKHRDKEAFKKLSKAKATAFNTLRAKVRKTNEQWQEKVDACRADPQQFESSESDDDAFDSDESSDLSEDEDSSSSDSSSEAESSDDEKPSHKRKPKDENAGSDVSGDENEEGSEWSDSDASSLSSGDETDKHKAAMAKWGLRSEEKPRKHKSKKKTSSKKSSSKSRETEATESAAATAEYSLKDMESLFDTTDLNSDVLRKRVQLVVEKRGRRGVDRLEQTRILKRLAELAEPVGPQCVLEVLGHLISAEFDTTSGVFACLSSQIWLDVYHQLEKVLDLLEEGAQKQKAGAAGGANALYLVPTIITTGEGVDAALNAPDAQTVTAGILTSFVERLDDELMKSLQFTDVHSEEYKERLGQSVDMMAILCRAWVYLTGAGCKAEAATLALRINEHMHYKHDVIASAMWDLIRKRVPEEVAAHLPHENQKPSEFVSELTDLVFQSESQRERTRALLHLAYSKALHDDYYTARDLLHTPNVQELALQTDTHTQILYNRCLVQLGLCAFRCGLISEAHACLSEVCPKHKELLAQGLSSLKNVECTPEQERAEKRRLLPYHMHISMELIEGAHNILGIWEKLMNVTEIQEMLKKRIKQEAMRTYIFTYLTLYDSFSISQLCGMFELPQNTVHSIVSKMMVNEEIHASWDESSQFILISRVERSRLQQLATTLAENVSNAVEQNELTFALAHDRRFNRGGDDRFGWGGRDREGEGGAGAAGGRRFGRGGRGGFGPGRGAGYRGGRGRGRGGLRGGMGRSWMGGERGENNFSGGGGGDRWGGGGRQKY</sequence>
<dbReference type="GO" id="GO:0005852">
    <property type="term" value="C:eukaryotic translation initiation factor 3 complex"/>
    <property type="evidence" value="ECO:0007669"/>
    <property type="project" value="UniProtKB-UniRule"/>
</dbReference>
<dbReference type="GO" id="GO:0031369">
    <property type="term" value="F:translation initiation factor binding"/>
    <property type="evidence" value="ECO:0007669"/>
    <property type="project" value="InterPro"/>
</dbReference>
<feature type="region of interest" description="Disordered" evidence="5">
    <location>
        <begin position="833"/>
        <end position="914"/>
    </location>
</feature>
<evidence type="ECO:0000259" key="6">
    <source>
        <dbReference type="PROSITE" id="PS50250"/>
    </source>
</evidence>
<comment type="function">
    <text evidence="4">Component of the eukaryotic translation initiation factor 3 (eIF-3) complex, which is involved in protein synthesis of a specialized repertoire of mRNAs and, together with other initiation factors, stimulates binding of mRNA and methionyl-tRNAi to the 40S ribosome. The eIF-3 complex specifically targets and initiates translation of a subset of mRNAs involved in cell proliferation.</text>
</comment>
<dbReference type="PROSITE" id="PS50250">
    <property type="entry name" value="PCI"/>
    <property type="match status" value="1"/>
</dbReference>
<comment type="subcellular location">
    <subcellularLocation>
        <location evidence="4">Cytoplasm</location>
    </subcellularLocation>
</comment>
<dbReference type="GeneID" id="94426537"/>
<name>A0A2C6L6M0_9APIC</name>
<dbReference type="GO" id="GO:0033290">
    <property type="term" value="C:eukaryotic 48S preinitiation complex"/>
    <property type="evidence" value="ECO:0007669"/>
    <property type="project" value="UniProtKB-UniRule"/>
</dbReference>
<dbReference type="InterPro" id="IPR036390">
    <property type="entry name" value="WH_DNA-bd_sf"/>
</dbReference>
<evidence type="ECO:0000256" key="3">
    <source>
        <dbReference type="ARBA" id="ARBA00022917"/>
    </source>
</evidence>
<evidence type="ECO:0000256" key="5">
    <source>
        <dbReference type="SAM" id="MobiDB-lite"/>
    </source>
</evidence>
<dbReference type="EMBL" id="MIGC01001350">
    <property type="protein sequence ID" value="PHJ23023.1"/>
    <property type="molecule type" value="Genomic_DNA"/>
</dbReference>
<evidence type="ECO:0000256" key="2">
    <source>
        <dbReference type="ARBA" id="ARBA00022540"/>
    </source>
</evidence>
<dbReference type="AlphaFoldDB" id="A0A2C6L6M0"/>
<protein>
    <recommendedName>
        <fullName evidence="4">Eukaryotic translation initiation factor 3 subunit C</fullName>
        <shortName evidence="4">eIF3c</shortName>
    </recommendedName>
    <alternativeName>
        <fullName evidence="4">Eukaryotic translation initiation factor 3 subunit 8</fullName>
    </alternativeName>
</protein>
<organism evidence="7 8">
    <name type="scientific">Cystoisospora suis</name>
    <dbReference type="NCBI Taxonomy" id="483139"/>
    <lineage>
        <taxon>Eukaryota</taxon>
        <taxon>Sar</taxon>
        <taxon>Alveolata</taxon>
        <taxon>Apicomplexa</taxon>
        <taxon>Conoidasida</taxon>
        <taxon>Coccidia</taxon>
        <taxon>Eucoccidiorida</taxon>
        <taxon>Eimeriorina</taxon>
        <taxon>Sarcocystidae</taxon>
        <taxon>Cystoisospora</taxon>
    </lineage>
</organism>
<proteinExistence type="inferred from homology"/>
<dbReference type="PANTHER" id="PTHR13937">
    <property type="entry name" value="EUKARYOTIC TRANSLATION INITATION FACTOR 3, SUBUNIT 8 EIF3S8 -RELATED"/>
    <property type="match status" value="1"/>
</dbReference>